<feature type="domain" description="Glycosyl transferase family 1" evidence="1">
    <location>
        <begin position="184"/>
        <end position="347"/>
    </location>
</feature>
<dbReference type="Proteomes" id="UP000177279">
    <property type="component" value="Unassembled WGS sequence"/>
</dbReference>
<organism evidence="3 4">
    <name type="scientific">Candidatus Zambryskibacteria bacterium RIFCSPHIGHO2_02_FULL_43_37</name>
    <dbReference type="NCBI Taxonomy" id="1802749"/>
    <lineage>
        <taxon>Bacteria</taxon>
        <taxon>Candidatus Zambryskiibacteriota</taxon>
    </lineage>
</organism>
<dbReference type="AlphaFoldDB" id="A0A1G2TIV3"/>
<gene>
    <name evidence="3" type="ORF">A3D49_01880</name>
</gene>
<dbReference type="SUPFAM" id="SSF53756">
    <property type="entry name" value="UDP-Glycosyltransferase/glycogen phosphorylase"/>
    <property type="match status" value="1"/>
</dbReference>
<dbReference type="Gene3D" id="3.40.50.2000">
    <property type="entry name" value="Glycogen Phosphorylase B"/>
    <property type="match status" value="2"/>
</dbReference>
<dbReference type="InterPro" id="IPR001296">
    <property type="entry name" value="Glyco_trans_1"/>
</dbReference>
<evidence type="ECO:0008006" key="5">
    <source>
        <dbReference type="Google" id="ProtNLM"/>
    </source>
</evidence>
<dbReference type="Pfam" id="PF13439">
    <property type="entry name" value="Glyco_transf_4"/>
    <property type="match status" value="1"/>
</dbReference>
<dbReference type="PANTHER" id="PTHR12526">
    <property type="entry name" value="GLYCOSYLTRANSFERASE"/>
    <property type="match status" value="1"/>
</dbReference>
<evidence type="ECO:0000259" key="2">
    <source>
        <dbReference type="Pfam" id="PF13439"/>
    </source>
</evidence>
<dbReference type="EMBL" id="MHVS01000002">
    <property type="protein sequence ID" value="OHA96988.1"/>
    <property type="molecule type" value="Genomic_DNA"/>
</dbReference>
<dbReference type="Pfam" id="PF00534">
    <property type="entry name" value="Glycos_transf_1"/>
    <property type="match status" value="1"/>
</dbReference>
<accession>A0A1G2TIV3</accession>
<evidence type="ECO:0000259" key="1">
    <source>
        <dbReference type="Pfam" id="PF00534"/>
    </source>
</evidence>
<dbReference type="PANTHER" id="PTHR12526:SF637">
    <property type="entry name" value="GLYCOSYLTRANSFERASE EPSF-RELATED"/>
    <property type="match status" value="1"/>
</dbReference>
<sequence>MKIIYGITKSNFGGAQRYVFDLATEAKKAGHDVAVLCGGEGSLVRKLEEEKVRVITMPHLKRDISIIDEFKSFYFIFQTLRKERPAVFHTNSSKMGGLGNLAARLAGVKKIIFTSHGWEFNAPRPWWQKILIMKFVWLTIALSHKTICVSKKTREQISWFPFIQGKLAVVHNGIAPFFLLPKEAARRALGIHDNEILLAGTLSELHPVKGLDILLDAWGKFTKKNEATLVMLGDGGIRESLEDYAGELDIADRVIFKGYLDNAKQYLNAFDIFCLPSRSEALPYTLLEAGIASRPVIASNVGGIPEIIENGISGALVPPEDSETLFSTLVLFAEDKILRERLGSALRQTVEESFSIEKMFAETISLY</sequence>
<name>A0A1G2TIV3_9BACT</name>
<proteinExistence type="predicted"/>
<dbReference type="CDD" id="cd03808">
    <property type="entry name" value="GT4_CapM-like"/>
    <property type="match status" value="1"/>
</dbReference>
<evidence type="ECO:0000313" key="4">
    <source>
        <dbReference type="Proteomes" id="UP000177279"/>
    </source>
</evidence>
<protein>
    <recommendedName>
        <fullName evidence="5">Glycosyl transferase family 1</fullName>
    </recommendedName>
</protein>
<evidence type="ECO:0000313" key="3">
    <source>
        <dbReference type="EMBL" id="OHA96988.1"/>
    </source>
</evidence>
<feature type="domain" description="Glycosyltransferase subfamily 4-like N-terminal" evidence="2">
    <location>
        <begin position="12"/>
        <end position="174"/>
    </location>
</feature>
<reference evidence="3 4" key="1">
    <citation type="journal article" date="2016" name="Nat. Commun.">
        <title>Thousands of microbial genomes shed light on interconnected biogeochemical processes in an aquifer system.</title>
        <authorList>
            <person name="Anantharaman K."/>
            <person name="Brown C.T."/>
            <person name="Hug L.A."/>
            <person name="Sharon I."/>
            <person name="Castelle C.J."/>
            <person name="Probst A.J."/>
            <person name="Thomas B.C."/>
            <person name="Singh A."/>
            <person name="Wilkins M.J."/>
            <person name="Karaoz U."/>
            <person name="Brodie E.L."/>
            <person name="Williams K.H."/>
            <person name="Hubbard S.S."/>
            <person name="Banfield J.F."/>
        </authorList>
    </citation>
    <scope>NUCLEOTIDE SEQUENCE [LARGE SCALE GENOMIC DNA]</scope>
</reference>
<comment type="caution">
    <text evidence="3">The sequence shown here is derived from an EMBL/GenBank/DDBJ whole genome shotgun (WGS) entry which is preliminary data.</text>
</comment>
<dbReference type="InterPro" id="IPR028098">
    <property type="entry name" value="Glyco_trans_4-like_N"/>
</dbReference>